<evidence type="ECO:0000256" key="2">
    <source>
        <dbReference type="ARBA" id="ARBA00009155"/>
    </source>
</evidence>
<dbReference type="CDD" id="cd22525">
    <property type="entry name" value="KH-I_Rrp4_eukar"/>
    <property type="match status" value="1"/>
</dbReference>
<evidence type="ECO:0000259" key="5">
    <source>
        <dbReference type="SMART" id="SM00316"/>
    </source>
</evidence>
<keyword evidence="3" id="KW-0271">Exosome</keyword>
<organism evidence="6 7">
    <name type="scientific">Camelina sativa</name>
    <name type="common">False flax</name>
    <name type="synonym">Myagrum sativum</name>
    <dbReference type="NCBI Taxonomy" id="90675"/>
    <lineage>
        <taxon>Eukaryota</taxon>
        <taxon>Viridiplantae</taxon>
        <taxon>Streptophyta</taxon>
        <taxon>Embryophyta</taxon>
        <taxon>Tracheophyta</taxon>
        <taxon>Spermatophyta</taxon>
        <taxon>Magnoliopsida</taxon>
        <taxon>eudicotyledons</taxon>
        <taxon>Gunneridae</taxon>
        <taxon>Pentapetalae</taxon>
        <taxon>rosids</taxon>
        <taxon>malvids</taxon>
        <taxon>Brassicales</taxon>
        <taxon>Brassicaceae</taxon>
        <taxon>Camelineae</taxon>
        <taxon>Camelina</taxon>
    </lineage>
</organism>
<evidence type="ECO:0000256" key="1">
    <source>
        <dbReference type="ARBA" id="ARBA00004123"/>
    </source>
</evidence>
<dbReference type="InterPro" id="IPR003029">
    <property type="entry name" value="S1_domain"/>
</dbReference>
<keyword evidence="4" id="KW-0694">RNA-binding</keyword>
<dbReference type="Pfam" id="PF15985">
    <property type="entry name" value="KH_6"/>
    <property type="match status" value="1"/>
</dbReference>
<dbReference type="SMART" id="SM00316">
    <property type="entry name" value="S1"/>
    <property type="match status" value="1"/>
</dbReference>
<dbReference type="InterPro" id="IPR048565">
    <property type="entry name" value="S1_RRP4"/>
</dbReference>
<feature type="domain" description="S1 motif" evidence="5">
    <location>
        <begin position="92"/>
        <end position="172"/>
    </location>
</feature>
<evidence type="ECO:0000256" key="4">
    <source>
        <dbReference type="ARBA" id="ARBA00022884"/>
    </source>
</evidence>
<gene>
    <name evidence="7" type="primary">LOC104738831</name>
</gene>
<evidence type="ECO:0000313" key="6">
    <source>
        <dbReference type="Proteomes" id="UP000694864"/>
    </source>
</evidence>
<dbReference type="SUPFAM" id="SSF54791">
    <property type="entry name" value="Eukaryotic type KH-domain (KH-domain type I)"/>
    <property type="match status" value="1"/>
</dbReference>
<dbReference type="Pfam" id="PF21266">
    <property type="entry name" value="S1_RRP4"/>
    <property type="match status" value="1"/>
</dbReference>
<dbReference type="PANTHER" id="PTHR21321:SF4">
    <property type="entry name" value="EXOSOME COMPLEX COMPONENT RRP4"/>
    <property type="match status" value="1"/>
</dbReference>
<dbReference type="InterPro" id="IPR004088">
    <property type="entry name" value="KH_dom_type_1"/>
</dbReference>
<dbReference type="Gene3D" id="2.40.50.140">
    <property type="entry name" value="Nucleic acid-binding proteins"/>
    <property type="match status" value="1"/>
</dbReference>
<reference evidence="6" key="1">
    <citation type="journal article" date="2014" name="Nat. Commun.">
        <title>The emerging biofuel crop Camelina sativa retains a highly undifferentiated hexaploid genome structure.</title>
        <authorList>
            <person name="Kagale S."/>
            <person name="Koh C."/>
            <person name="Nixon J."/>
            <person name="Bollina V."/>
            <person name="Clarke W.E."/>
            <person name="Tuteja R."/>
            <person name="Spillane C."/>
            <person name="Robinson S.J."/>
            <person name="Links M.G."/>
            <person name="Clarke C."/>
            <person name="Higgins E.E."/>
            <person name="Huebert T."/>
            <person name="Sharpe A.G."/>
            <person name="Parkin I.A."/>
        </authorList>
    </citation>
    <scope>NUCLEOTIDE SEQUENCE [LARGE SCALE GENOMIC DNA]</scope>
    <source>
        <strain evidence="6">cv. DH55</strain>
    </source>
</reference>
<dbReference type="Gene3D" id="2.40.50.100">
    <property type="match status" value="1"/>
</dbReference>
<accession>A0ABM0VJX4</accession>
<protein>
    <submittedName>
        <fullName evidence="7">Exosome complex component RRP4 homolog</fullName>
    </submittedName>
</protein>
<reference evidence="7" key="2">
    <citation type="submission" date="2025-08" db="UniProtKB">
        <authorList>
            <consortium name="RefSeq"/>
        </authorList>
    </citation>
    <scope>IDENTIFICATION</scope>
    <source>
        <tissue evidence="7">Leaf</tissue>
    </source>
</reference>
<dbReference type="Proteomes" id="UP000694864">
    <property type="component" value="Chromosome 14"/>
</dbReference>
<evidence type="ECO:0000313" key="7">
    <source>
        <dbReference type="RefSeq" id="XP_010457344.1"/>
    </source>
</evidence>
<sequence length="324" mass="36830">MVMRKLQLPLSQTQKVRFERGIERLQSLSSTANSDASVIVTDAIPVNHDDAFLKGHGTSEVDGELLATVCGVVERVDKLVYVRTLRARYKPEVGDIVVGRVIEVAQKRWRVELNFNQDGVLMLSSMNMPDGIQRRRTSVDELNMRNIFVEHDVVCAEVRNFQHDGSLQLQARSQKYGKLEKGQLLKVDPYLVKRSKHHFHYIESLGIDLIIGCNGFIWVGEHVEVRDPMAIDDEKDEEMISSSAENTGKEQIHTLLETRQTICRIGNAIRVLSNLGFTVTLEIIMETVNLSNSKNVDIHDMLGSEFHVVVAENEAERRRTKRKK</sequence>
<keyword evidence="6" id="KW-1185">Reference proteome</keyword>
<dbReference type="PANTHER" id="PTHR21321">
    <property type="entry name" value="PNAS-3 RELATED"/>
    <property type="match status" value="1"/>
</dbReference>
<dbReference type="GeneID" id="104738831"/>
<name>A0ABM0VJX4_CAMSA</name>
<dbReference type="InterPro" id="IPR026699">
    <property type="entry name" value="Exosome_RNA_bind1/RRP40/RRP4"/>
</dbReference>
<comment type="subcellular location">
    <subcellularLocation>
        <location evidence="1">Nucleus</location>
    </subcellularLocation>
</comment>
<dbReference type="InterPro" id="IPR012340">
    <property type="entry name" value="NA-bd_OB-fold"/>
</dbReference>
<dbReference type="InterPro" id="IPR036612">
    <property type="entry name" value="KH_dom_type_1_sf"/>
</dbReference>
<evidence type="ECO:0000256" key="3">
    <source>
        <dbReference type="ARBA" id="ARBA00022835"/>
    </source>
</evidence>
<proteinExistence type="inferred from homology"/>
<dbReference type="SUPFAM" id="SSF50249">
    <property type="entry name" value="Nucleic acid-binding proteins"/>
    <property type="match status" value="1"/>
</dbReference>
<comment type="similarity">
    <text evidence="2">Belongs to the RRP4 family.</text>
</comment>
<dbReference type="CDD" id="cd05789">
    <property type="entry name" value="S1_Rrp4"/>
    <property type="match status" value="1"/>
</dbReference>
<dbReference type="RefSeq" id="XP_010457344.1">
    <property type="nucleotide sequence ID" value="XM_010459042.2"/>
</dbReference>
<dbReference type="SUPFAM" id="SSF110324">
    <property type="entry name" value="Ribosomal L27 protein-like"/>
    <property type="match status" value="1"/>
</dbReference>